<name>A0A939GN45_9BACT</name>
<proteinExistence type="predicted"/>
<reference evidence="2" key="1">
    <citation type="submission" date="2021-03" db="EMBL/GenBank/DDBJ databases">
        <title>Fibrella sp. HMF5335 genome sequencing and assembly.</title>
        <authorList>
            <person name="Kang H."/>
            <person name="Kim H."/>
            <person name="Bae S."/>
            <person name="Joh K."/>
        </authorList>
    </citation>
    <scope>NUCLEOTIDE SEQUENCE</scope>
    <source>
        <strain evidence="2">HMF5335</strain>
    </source>
</reference>
<dbReference type="InterPro" id="IPR016181">
    <property type="entry name" value="Acyl_CoA_acyltransferase"/>
</dbReference>
<sequence length="345" mass="39241">MLRFLTRQQINDAAWNRCIDGAHNALVYGHTWYLDAVTHAPGWRWVGLVVEHELSDNYAAVLPVPLRKRWGRWVIYQPLFCQFLAIFSPQALDPTPFLAALGKRYRYASSLNLLLTEPVPTLPGWINQRALVTHVLPLTDALSLPPHQPRAYTHLHARYTPDRQMNLRRAAKRTGEVADWQVIDSENIEPLLDLFRKNHAESIGVGEWAYELFRGVFAELQQRGLITLRYTCVAGKPVAGAIFVQANGRVIYLFNAANHEGRRLNARTILLDEAVARAIKKATGQPLLFDFESPEKPGVVSFYESFGALPQAYIVLNWNRLTWLERRIQQLLSWLGSAVSGLKQT</sequence>
<keyword evidence="3" id="KW-1185">Reference proteome</keyword>
<dbReference type="EMBL" id="JAFMYV010000015">
    <property type="protein sequence ID" value="MBO0939497.1"/>
    <property type="molecule type" value="Genomic_DNA"/>
</dbReference>
<protein>
    <submittedName>
        <fullName evidence="2">GNAT family N-acetyltransferase</fullName>
    </submittedName>
</protein>
<gene>
    <name evidence="2" type="ORF">J2I47_23305</name>
</gene>
<organism evidence="2 3">
    <name type="scientific">Fibrella rubiginis</name>
    <dbReference type="NCBI Taxonomy" id="2817060"/>
    <lineage>
        <taxon>Bacteria</taxon>
        <taxon>Pseudomonadati</taxon>
        <taxon>Bacteroidota</taxon>
        <taxon>Cytophagia</taxon>
        <taxon>Cytophagales</taxon>
        <taxon>Spirosomataceae</taxon>
        <taxon>Fibrella</taxon>
    </lineage>
</organism>
<dbReference type="InterPro" id="IPR038740">
    <property type="entry name" value="BioF2-like_GNAT_dom"/>
</dbReference>
<dbReference type="AlphaFoldDB" id="A0A939GN45"/>
<evidence type="ECO:0000313" key="3">
    <source>
        <dbReference type="Proteomes" id="UP000664034"/>
    </source>
</evidence>
<accession>A0A939GN45</accession>
<comment type="caution">
    <text evidence="2">The sequence shown here is derived from an EMBL/GenBank/DDBJ whole genome shotgun (WGS) entry which is preliminary data.</text>
</comment>
<dbReference type="Proteomes" id="UP000664034">
    <property type="component" value="Unassembled WGS sequence"/>
</dbReference>
<dbReference type="Gene3D" id="3.40.630.30">
    <property type="match status" value="1"/>
</dbReference>
<evidence type="ECO:0000259" key="1">
    <source>
        <dbReference type="Pfam" id="PF13480"/>
    </source>
</evidence>
<feature type="domain" description="BioF2-like acetyltransferase" evidence="1">
    <location>
        <begin position="165"/>
        <end position="280"/>
    </location>
</feature>
<dbReference type="SUPFAM" id="SSF55729">
    <property type="entry name" value="Acyl-CoA N-acyltransferases (Nat)"/>
    <property type="match status" value="1"/>
</dbReference>
<dbReference type="Pfam" id="PF13480">
    <property type="entry name" value="Acetyltransf_6"/>
    <property type="match status" value="1"/>
</dbReference>
<dbReference type="RefSeq" id="WP_207367029.1">
    <property type="nucleotide sequence ID" value="NZ_JAFMYV010000015.1"/>
</dbReference>
<evidence type="ECO:0000313" key="2">
    <source>
        <dbReference type="EMBL" id="MBO0939497.1"/>
    </source>
</evidence>